<accession>A0ACB8S976</accession>
<gene>
    <name evidence="1" type="ORF">FA95DRAFT_1553490</name>
</gene>
<evidence type="ECO:0000313" key="2">
    <source>
        <dbReference type="Proteomes" id="UP000814033"/>
    </source>
</evidence>
<organism evidence="1 2">
    <name type="scientific">Auriscalpium vulgare</name>
    <dbReference type="NCBI Taxonomy" id="40419"/>
    <lineage>
        <taxon>Eukaryota</taxon>
        <taxon>Fungi</taxon>
        <taxon>Dikarya</taxon>
        <taxon>Basidiomycota</taxon>
        <taxon>Agaricomycotina</taxon>
        <taxon>Agaricomycetes</taxon>
        <taxon>Russulales</taxon>
        <taxon>Auriscalpiaceae</taxon>
        <taxon>Auriscalpium</taxon>
    </lineage>
</organism>
<protein>
    <submittedName>
        <fullName evidence="1">Noc2-domain-containing protein</fullName>
    </submittedName>
</protein>
<sequence>MAKKGTKATRKFAASGQLQKTIQARRKHQQIQKKIQKKQGTKKSAKGKERATNENEGGSADDGDERIREEKGSKKFHGMSVDDFLGGNFMEDEDDEVSAGEGESGEEPERDEEDNDNQSFASVDELDDDEGAAHLHELSKLAEKDPEFFKYLQENDRELLDFDPSSIDVDSDGEDATEGDGTTIPILTKPVLQKWQKTLLEQRSLRALRKLLVAFRAAALMNDEDKVLAWTIDSPSVYDKLVRTALVYTPIILDHHVPYKTLANGKFKAPAQTKKMKALQKLILSYFHNVIAIVGQLSDPELVKLAMTESAKLIPYIVSSHRTVKAYLKTCLHQWSTADDTVRIAAFLAIRKLASATDESILDLVLKSTYQTLVSSSKSTSAHTLPSITLMKNSASEIFCLDHGAAYQHAFGYIRQLAIHLRNSMKIKTKESYKQVYNWQYVHCVDFWTLVLARACDVEATAGRGGKESDLQPLIYPLVQVSTGAIKLLSHSRSYPFHLHIVRSLTHLSRHTHTYIPLAPYLLPILTSTLTTSKPKSSTLRPLDFDTAIRAPAQYVNTRVYAEGVADAGALLLAEWMCVPAVHASIAFPELVVPLTVVLRKALKAASKGKGRGGGKAAGAVKVLVERIEESAAWAAARRAGVVFAPGQTREVAAWEAAVEVAETPLGRYVQVQRKAREKQRQLVEKARRGEGEMLEEDDE</sequence>
<reference evidence="1" key="2">
    <citation type="journal article" date="2022" name="New Phytol.">
        <title>Evolutionary transition to the ectomycorrhizal habit in the genomes of a hyperdiverse lineage of mushroom-forming fungi.</title>
        <authorList>
            <person name="Looney B."/>
            <person name="Miyauchi S."/>
            <person name="Morin E."/>
            <person name="Drula E."/>
            <person name="Courty P.E."/>
            <person name="Kohler A."/>
            <person name="Kuo A."/>
            <person name="LaButti K."/>
            <person name="Pangilinan J."/>
            <person name="Lipzen A."/>
            <person name="Riley R."/>
            <person name="Andreopoulos W."/>
            <person name="He G."/>
            <person name="Johnson J."/>
            <person name="Nolan M."/>
            <person name="Tritt A."/>
            <person name="Barry K.W."/>
            <person name="Grigoriev I.V."/>
            <person name="Nagy L.G."/>
            <person name="Hibbett D."/>
            <person name="Henrissat B."/>
            <person name="Matheny P.B."/>
            <person name="Labbe J."/>
            <person name="Martin F.M."/>
        </authorList>
    </citation>
    <scope>NUCLEOTIDE SEQUENCE</scope>
    <source>
        <strain evidence="1">FP105234-sp</strain>
    </source>
</reference>
<comment type="caution">
    <text evidence="1">The sequence shown here is derived from an EMBL/GenBank/DDBJ whole genome shotgun (WGS) entry which is preliminary data.</text>
</comment>
<dbReference type="Proteomes" id="UP000814033">
    <property type="component" value="Unassembled WGS sequence"/>
</dbReference>
<reference evidence="1" key="1">
    <citation type="submission" date="2021-02" db="EMBL/GenBank/DDBJ databases">
        <authorList>
            <consortium name="DOE Joint Genome Institute"/>
            <person name="Ahrendt S."/>
            <person name="Looney B.P."/>
            <person name="Miyauchi S."/>
            <person name="Morin E."/>
            <person name="Drula E."/>
            <person name="Courty P.E."/>
            <person name="Chicoki N."/>
            <person name="Fauchery L."/>
            <person name="Kohler A."/>
            <person name="Kuo A."/>
            <person name="Labutti K."/>
            <person name="Pangilinan J."/>
            <person name="Lipzen A."/>
            <person name="Riley R."/>
            <person name="Andreopoulos W."/>
            <person name="He G."/>
            <person name="Johnson J."/>
            <person name="Barry K.W."/>
            <person name="Grigoriev I.V."/>
            <person name="Nagy L."/>
            <person name="Hibbett D."/>
            <person name="Henrissat B."/>
            <person name="Matheny P.B."/>
            <person name="Labbe J."/>
            <person name="Martin F."/>
        </authorList>
    </citation>
    <scope>NUCLEOTIDE SEQUENCE</scope>
    <source>
        <strain evidence="1">FP105234-sp</strain>
    </source>
</reference>
<evidence type="ECO:0000313" key="1">
    <source>
        <dbReference type="EMBL" id="KAI0052496.1"/>
    </source>
</evidence>
<proteinExistence type="predicted"/>
<dbReference type="EMBL" id="MU275845">
    <property type="protein sequence ID" value="KAI0052496.1"/>
    <property type="molecule type" value="Genomic_DNA"/>
</dbReference>
<keyword evidence="2" id="KW-1185">Reference proteome</keyword>
<name>A0ACB8S976_9AGAM</name>